<dbReference type="GO" id="GO:0003677">
    <property type="term" value="F:DNA binding"/>
    <property type="evidence" value="ECO:0007669"/>
    <property type="project" value="UniProtKB-KW"/>
</dbReference>
<dbReference type="AlphaFoldDB" id="A0A1B2IXX1"/>
<dbReference type="Pfam" id="PF03466">
    <property type="entry name" value="LysR_substrate"/>
    <property type="match status" value="1"/>
</dbReference>
<protein>
    <recommendedName>
        <fullName evidence="5">LysR substrate-binding domain-containing protein</fullName>
    </recommendedName>
</protein>
<dbReference type="RefSeq" id="WP_083215505.1">
    <property type="nucleotide sequence ID" value="NZ_CP014924.1"/>
</dbReference>
<evidence type="ECO:0000256" key="1">
    <source>
        <dbReference type="ARBA" id="ARBA00009437"/>
    </source>
</evidence>
<keyword evidence="7" id="KW-1185">Reference proteome</keyword>
<dbReference type="SUPFAM" id="SSF53850">
    <property type="entry name" value="Periplasmic binding protein-like II"/>
    <property type="match status" value="1"/>
</dbReference>
<sequence>MWPYWQRSAPLKSQDLNAMLLAIHPFKIIVSAHHRLAQQEAVAFSDLRDDPFVTMTNHYIHAQALEAYSSAGQFRPNVVYRTSDLSMVKALVRQNVGVSLLVETAVNQGDAGITALALTDVPPTLSYMYLVTRHSFHPTKRQAFFIQLFRDQAQS</sequence>
<evidence type="ECO:0000313" key="7">
    <source>
        <dbReference type="Proteomes" id="UP000093267"/>
    </source>
</evidence>
<keyword evidence="3" id="KW-0238">DNA-binding</keyword>
<name>A0A1B2IXX1_9LACO</name>
<keyword evidence="2" id="KW-0805">Transcription regulation</keyword>
<proteinExistence type="inferred from homology"/>
<feature type="domain" description="LysR substrate-binding" evidence="5">
    <location>
        <begin position="9"/>
        <end position="153"/>
    </location>
</feature>
<comment type="similarity">
    <text evidence="1">Belongs to the LysR transcriptional regulatory family.</text>
</comment>
<dbReference type="InterPro" id="IPR005119">
    <property type="entry name" value="LysR_subst-bd"/>
</dbReference>
<dbReference type="GO" id="GO:0032993">
    <property type="term" value="C:protein-DNA complex"/>
    <property type="evidence" value="ECO:0007669"/>
    <property type="project" value="TreeGrafter"/>
</dbReference>
<gene>
    <name evidence="6" type="ORF">AYR63_06890</name>
</gene>
<dbReference type="PANTHER" id="PTHR30346">
    <property type="entry name" value="TRANSCRIPTIONAL DUAL REGULATOR HCAR-RELATED"/>
    <property type="match status" value="1"/>
</dbReference>
<evidence type="ECO:0000256" key="2">
    <source>
        <dbReference type="ARBA" id="ARBA00023015"/>
    </source>
</evidence>
<dbReference type="Proteomes" id="UP000093267">
    <property type="component" value="Chromosome"/>
</dbReference>
<reference evidence="6 7" key="1">
    <citation type="submission" date="2016-03" db="EMBL/GenBank/DDBJ databases">
        <title>Pediococcus and Lactobacillus from brewery environment - whole genome sequencing and assembly.</title>
        <authorList>
            <person name="Behr J."/>
            <person name="Geissler A.J."/>
            <person name="Vogel R.F."/>
        </authorList>
    </citation>
    <scope>NUCLEOTIDE SEQUENCE [LARGE SCALE GENOMIC DNA]</scope>
    <source>
        <strain evidence="6 7">TMW 1.1995</strain>
    </source>
</reference>
<evidence type="ECO:0000313" key="6">
    <source>
        <dbReference type="EMBL" id="ANZ66887.1"/>
    </source>
</evidence>
<evidence type="ECO:0000256" key="3">
    <source>
        <dbReference type="ARBA" id="ARBA00023125"/>
    </source>
</evidence>
<keyword evidence="4" id="KW-0804">Transcription</keyword>
<evidence type="ECO:0000256" key="4">
    <source>
        <dbReference type="ARBA" id="ARBA00023163"/>
    </source>
</evidence>
<dbReference type="EMBL" id="CP014924">
    <property type="protein sequence ID" value="ANZ66887.1"/>
    <property type="molecule type" value="Genomic_DNA"/>
</dbReference>
<organism evidence="6 7">
    <name type="scientific">Secundilactobacillus paracollinoides</name>
    <dbReference type="NCBI Taxonomy" id="240427"/>
    <lineage>
        <taxon>Bacteria</taxon>
        <taxon>Bacillati</taxon>
        <taxon>Bacillota</taxon>
        <taxon>Bacilli</taxon>
        <taxon>Lactobacillales</taxon>
        <taxon>Lactobacillaceae</taxon>
        <taxon>Secundilactobacillus</taxon>
    </lineage>
</organism>
<dbReference type="Gene3D" id="3.40.190.290">
    <property type="match status" value="1"/>
</dbReference>
<accession>A0A1B2IXX1</accession>
<dbReference type="PANTHER" id="PTHR30346:SF28">
    <property type="entry name" value="HTH-TYPE TRANSCRIPTIONAL REGULATOR CYNR"/>
    <property type="match status" value="1"/>
</dbReference>
<dbReference type="OrthoDB" id="9803735at2"/>
<dbReference type="STRING" id="240427.AYR62_11315"/>
<dbReference type="GO" id="GO:0003700">
    <property type="term" value="F:DNA-binding transcription factor activity"/>
    <property type="evidence" value="ECO:0007669"/>
    <property type="project" value="TreeGrafter"/>
</dbReference>
<evidence type="ECO:0000259" key="5">
    <source>
        <dbReference type="Pfam" id="PF03466"/>
    </source>
</evidence>